<evidence type="ECO:0000313" key="2">
    <source>
        <dbReference type="Proteomes" id="UP000311605"/>
    </source>
</evidence>
<dbReference type="RefSeq" id="WP_139678691.1">
    <property type="nucleotide sequence ID" value="NZ_VDMN01000007.1"/>
</dbReference>
<evidence type="ECO:0008006" key="3">
    <source>
        <dbReference type="Google" id="ProtNLM"/>
    </source>
</evidence>
<keyword evidence="2" id="KW-1185">Reference proteome</keyword>
<organism evidence="1 2">
    <name type="scientific">Aliirhizobium smilacinae</name>
    <dbReference type="NCBI Taxonomy" id="1395944"/>
    <lineage>
        <taxon>Bacteria</taxon>
        <taxon>Pseudomonadati</taxon>
        <taxon>Pseudomonadota</taxon>
        <taxon>Alphaproteobacteria</taxon>
        <taxon>Hyphomicrobiales</taxon>
        <taxon>Rhizobiaceae</taxon>
        <taxon>Aliirhizobium</taxon>
    </lineage>
</organism>
<name>A0A5C4XBX5_9HYPH</name>
<reference evidence="1 2" key="1">
    <citation type="submission" date="2019-06" db="EMBL/GenBank/DDBJ databases">
        <title>The draft genome of Rhizobium smilacinae PTYR-5.</title>
        <authorList>
            <person name="Liu L."/>
            <person name="Li L."/>
            <person name="Zhang X."/>
        </authorList>
    </citation>
    <scope>NUCLEOTIDE SEQUENCE [LARGE SCALE GENOMIC DNA]</scope>
    <source>
        <strain evidence="1 2">PTYR-5</strain>
    </source>
</reference>
<proteinExistence type="predicted"/>
<protein>
    <recommendedName>
        <fullName evidence="3">GNAT family N-acetyltransferase</fullName>
    </recommendedName>
</protein>
<dbReference type="AlphaFoldDB" id="A0A5C4XBX5"/>
<gene>
    <name evidence="1" type="ORF">FHP24_23545</name>
</gene>
<comment type="caution">
    <text evidence="1">The sequence shown here is derived from an EMBL/GenBank/DDBJ whole genome shotgun (WGS) entry which is preliminary data.</text>
</comment>
<dbReference type="Proteomes" id="UP000311605">
    <property type="component" value="Unassembled WGS sequence"/>
</dbReference>
<dbReference type="EMBL" id="VDMN01000007">
    <property type="protein sequence ID" value="TNM60779.1"/>
    <property type="molecule type" value="Genomic_DNA"/>
</dbReference>
<evidence type="ECO:0000313" key="1">
    <source>
        <dbReference type="EMBL" id="TNM60779.1"/>
    </source>
</evidence>
<dbReference type="OrthoDB" id="8162290at2"/>
<accession>A0A5C4XBX5</accession>
<sequence length="154" mass="17428">MGYRIGTLNARDVLRAYALIERIMPGVDLEQWMALTATTLLCRCWFVVKDTEGYIRGISHVAVRGEGDLRRQVEVPLFASVSLVDNREVLGLLFSAVRSFAIREKCRTIHIWTAVPPDWSVLTGFIEHGPWDHGLIYGVESEAPLDHPIRPVKM</sequence>